<protein>
    <submittedName>
        <fullName evidence="2">Transposase and inactivated derivatives</fullName>
    </submittedName>
</protein>
<proteinExistence type="predicted"/>
<name>A0A380TQF9_9PAST</name>
<evidence type="ECO:0000313" key="3">
    <source>
        <dbReference type="Proteomes" id="UP000254649"/>
    </source>
</evidence>
<sequence length="216" mass="25272">MRKNRLSQYKQTKLIELFVAGVTARTAAELVNVNKTTAAFYFHRLRLLIYQNSLHLEMFEGEIETDESYFGGQRKGKRGRGAAGKIAVFGLLKRNGRVYTVAVPNTQSATLLPIIREQVKPDSIVCTDFYRSYDELDVSEFSHFRINHSTHFAEKQNHINGIENFWSQVKRHLRKFNGIPKEHFELYLKECEWRFNHSDLKTQISILKQLVRECLF</sequence>
<dbReference type="AlphaFoldDB" id="A0A380TQF9"/>
<dbReference type="NCBIfam" id="NF033547">
    <property type="entry name" value="transpos_IS1595"/>
    <property type="match status" value="1"/>
</dbReference>
<dbReference type="EMBL" id="UFRQ01000003">
    <property type="protein sequence ID" value="SUT89718.1"/>
    <property type="molecule type" value="Genomic_DNA"/>
</dbReference>
<organism evidence="2 3">
    <name type="scientific">[Actinobacillus] rossii</name>
    <dbReference type="NCBI Taxonomy" id="123820"/>
    <lineage>
        <taxon>Bacteria</taxon>
        <taxon>Pseudomonadati</taxon>
        <taxon>Pseudomonadota</taxon>
        <taxon>Gammaproteobacteria</taxon>
        <taxon>Pasteurellales</taxon>
        <taxon>Pasteurellaceae</taxon>
    </lineage>
</organism>
<dbReference type="Pfam" id="PF12762">
    <property type="entry name" value="DDE_Tnp_IS1595"/>
    <property type="match status" value="1"/>
</dbReference>
<reference evidence="2 3" key="1">
    <citation type="submission" date="2018-06" db="EMBL/GenBank/DDBJ databases">
        <authorList>
            <consortium name="Pathogen Informatics"/>
            <person name="Doyle S."/>
        </authorList>
    </citation>
    <scope>NUCLEOTIDE SEQUENCE [LARGE SCALE GENOMIC DNA]</scope>
    <source>
        <strain evidence="2 3">NCTC10801</strain>
    </source>
</reference>
<dbReference type="PANTHER" id="PTHR47163">
    <property type="entry name" value="DDE_TNP_IS1595 DOMAIN-CONTAINING PROTEIN"/>
    <property type="match status" value="1"/>
</dbReference>
<dbReference type="InterPro" id="IPR053164">
    <property type="entry name" value="IS1016-like_transposase"/>
</dbReference>
<dbReference type="OrthoDB" id="5682239at2"/>
<dbReference type="InterPro" id="IPR024445">
    <property type="entry name" value="Tnp_ISXO2-like"/>
</dbReference>
<gene>
    <name evidence="2" type="ORF">NCTC10801_01033</name>
</gene>
<dbReference type="SMART" id="SM01126">
    <property type="entry name" value="DDE_Tnp_IS1595"/>
    <property type="match status" value="1"/>
</dbReference>
<feature type="domain" description="ISXO2-like transposase" evidence="1">
    <location>
        <begin position="58"/>
        <end position="196"/>
    </location>
</feature>
<accession>A0A380TQF9</accession>
<evidence type="ECO:0000313" key="2">
    <source>
        <dbReference type="EMBL" id="SUT89718.1"/>
    </source>
</evidence>
<dbReference type="PANTHER" id="PTHR47163:SF2">
    <property type="entry name" value="SI:DKEY-17M8.2"/>
    <property type="match status" value="1"/>
</dbReference>
<evidence type="ECO:0000259" key="1">
    <source>
        <dbReference type="SMART" id="SM01126"/>
    </source>
</evidence>
<dbReference type="Proteomes" id="UP000254649">
    <property type="component" value="Unassembled WGS sequence"/>
</dbReference>
<keyword evidence="3" id="KW-1185">Reference proteome</keyword>